<feature type="compositionally biased region" description="Acidic residues" evidence="1">
    <location>
        <begin position="644"/>
        <end position="668"/>
    </location>
</feature>
<protein>
    <recommendedName>
        <fullName evidence="4">MULE transposase domain-containing protein</fullName>
    </recommendedName>
</protein>
<accession>A0AA38N4D3</accession>
<dbReference type="EMBL" id="JANVFO010000004">
    <property type="protein sequence ID" value="KAJ3736756.1"/>
    <property type="molecule type" value="Genomic_DNA"/>
</dbReference>
<evidence type="ECO:0008006" key="4">
    <source>
        <dbReference type="Google" id="ProtNLM"/>
    </source>
</evidence>
<comment type="caution">
    <text evidence="2">The sequence shown here is derived from an EMBL/GenBank/DDBJ whole genome shotgun (WGS) entry which is preliminary data.</text>
</comment>
<feature type="compositionally biased region" description="Basic and acidic residues" evidence="1">
    <location>
        <begin position="60"/>
        <end position="71"/>
    </location>
</feature>
<evidence type="ECO:0000313" key="2">
    <source>
        <dbReference type="EMBL" id="KAJ3736756.1"/>
    </source>
</evidence>
<name>A0AA38N4D3_9AGAR</name>
<feature type="compositionally biased region" description="Basic and acidic residues" evidence="1">
    <location>
        <begin position="628"/>
        <end position="643"/>
    </location>
</feature>
<reference evidence="2" key="2">
    <citation type="journal article" date="2023" name="Proc. Natl. Acad. Sci. U.S.A.">
        <title>A global phylogenomic analysis of the shiitake genus Lentinula.</title>
        <authorList>
            <person name="Sierra-Patev S."/>
            <person name="Min B."/>
            <person name="Naranjo-Ortiz M."/>
            <person name="Looney B."/>
            <person name="Konkel Z."/>
            <person name="Slot J.C."/>
            <person name="Sakamoto Y."/>
            <person name="Steenwyk J.L."/>
            <person name="Rokas A."/>
            <person name="Carro J."/>
            <person name="Camarero S."/>
            <person name="Ferreira P."/>
            <person name="Molpeceres G."/>
            <person name="Ruiz-Duenas F.J."/>
            <person name="Serrano A."/>
            <person name="Henrissat B."/>
            <person name="Drula E."/>
            <person name="Hughes K.W."/>
            <person name="Mata J.L."/>
            <person name="Ishikawa N.K."/>
            <person name="Vargas-Isla R."/>
            <person name="Ushijima S."/>
            <person name="Smith C.A."/>
            <person name="Donoghue J."/>
            <person name="Ahrendt S."/>
            <person name="Andreopoulos W."/>
            <person name="He G."/>
            <person name="LaButti K."/>
            <person name="Lipzen A."/>
            <person name="Ng V."/>
            <person name="Riley R."/>
            <person name="Sandor L."/>
            <person name="Barry K."/>
            <person name="Martinez A.T."/>
            <person name="Xiao Y."/>
            <person name="Gibbons J.G."/>
            <person name="Terashima K."/>
            <person name="Grigoriev I.V."/>
            <person name="Hibbett D."/>
        </authorList>
    </citation>
    <scope>NUCLEOTIDE SEQUENCE</scope>
    <source>
        <strain evidence="2">ET3784</strain>
    </source>
</reference>
<gene>
    <name evidence="2" type="ORF">DFJ43DRAFT_1193436</name>
</gene>
<keyword evidence="3" id="KW-1185">Reference proteome</keyword>
<evidence type="ECO:0000256" key="1">
    <source>
        <dbReference type="SAM" id="MobiDB-lite"/>
    </source>
</evidence>
<sequence>MPMDPLVSNKERVQMSASEIWRITGFRFTVRDHRRIITGHKTRYHCSQDSLHKKAPKPSIGHDVKHRDTPGMERFPCNSQLTITSRFINTLDHSRKLVSIRLEHHVSHVPYEDISLKPEAARIICESLHWSTPSTLVPKIQEFYPEITANQIHSAWTVMSEEIWKKDKMQLPSAKALLEEYSDEVDVFEALSEDGVEMIAWGMKVTIQKLDIKVNGVEIAMDATYETNSKHMELYALMSEFYGAGFLISYCLVSTVESSEPGKRTKAIARYAHVDKDMAEIGALGQVWPSARAQICWWHQQKAIKERITKAKLSTTPYDAKRGHAEFSFIDKNFYPPGRADPGEREGGREGGGRDTAMDEPIPTPTKPDPNAILFMLPPSQVPLPTFPPNTEASSHAGFIKIPPRKPSPEVDEEINSSIRRFCPIELREHVLSRIESHRHAHPFIPGFAAPTEEGIYHWAVKQMYSFCKEHDLPELWAYLWENWYRSKRWRLWARSSIPSEITILKTTMICESHWRLIKRDFLHHFHKPRLDLLVWILISKLAPRYYRKLDRLMHPIARNCERSSWRKIFKKEWKRCETAPISDPNERTIEYRPDVKRWVPPRFFLEVRQSRTAPIWSHPSLRPKHISSKEGREDIKASRVSDEWPESPEDLDADSISQDEDDEDEQAAVDMQLRNQTY</sequence>
<feature type="region of interest" description="Disordered" evidence="1">
    <location>
        <begin position="48"/>
        <end position="71"/>
    </location>
</feature>
<organism evidence="2 3">
    <name type="scientific">Lentinula guzmanii</name>
    <dbReference type="NCBI Taxonomy" id="2804957"/>
    <lineage>
        <taxon>Eukaryota</taxon>
        <taxon>Fungi</taxon>
        <taxon>Dikarya</taxon>
        <taxon>Basidiomycota</taxon>
        <taxon>Agaricomycotina</taxon>
        <taxon>Agaricomycetes</taxon>
        <taxon>Agaricomycetidae</taxon>
        <taxon>Agaricales</taxon>
        <taxon>Marasmiineae</taxon>
        <taxon>Omphalotaceae</taxon>
        <taxon>Lentinula</taxon>
    </lineage>
</organism>
<feature type="region of interest" description="Disordered" evidence="1">
    <location>
        <begin position="335"/>
        <end position="364"/>
    </location>
</feature>
<reference evidence="2" key="1">
    <citation type="submission" date="2022-08" db="EMBL/GenBank/DDBJ databases">
        <authorList>
            <consortium name="DOE Joint Genome Institute"/>
            <person name="Min B."/>
            <person name="Sierra-Patev S."/>
            <person name="Naranjo-Ortiz M."/>
            <person name="Looney B."/>
            <person name="Konkel Z."/>
            <person name="Slot J.C."/>
            <person name="Sakamoto Y."/>
            <person name="Steenwyk J.L."/>
            <person name="Rokas A."/>
            <person name="Carro J."/>
            <person name="Camarero S."/>
            <person name="Ferreira P."/>
            <person name="Molpeceres G."/>
            <person name="Ruiz-duenas F.J."/>
            <person name="Serrano A."/>
            <person name="Henrissat B."/>
            <person name="Drula E."/>
            <person name="Hughes K.W."/>
            <person name="Mata J.L."/>
            <person name="Ishikawa N.K."/>
            <person name="Vargas-Isla R."/>
            <person name="Ushijima S."/>
            <person name="Smith C.A."/>
            <person name="Ahrendt S."/>
            <person name="Andreopoulos W."/>
            <person name="He G."/>
            <person name="LaButti K."/>
            <person name="Lipzen A."/>
            <person name="Ng V."/>
            <person name="Riley R."/>
            <person name="Sandor L."/>
            <person name="Barry K."/>
            <person name="Martinez A.T."/>
            <person name="Xiao Y."/>
            <person name="Gibbons J.G."/>
            <person name="Terashima K."/>
            <person name="Hibbett D.S."/>
            <person name="Grigoriev I.V."/>
        </authorList>
    </citation>
    <scope>NUCLEOTIDE SEQUENCE</scope>
    <source>
        <strain evidence="2">ET3784</strain>
    </source>
</reference>
<feature type="region of interest" description="Disordered" evidence="1">
    <location>
        <begin position="619"/>
        <end position="679"/>
    </location>
</feature>
<feature type="compositionally biased region" description="Basic and acidic residues" evidence="1">
    <location>
        <begin position="341"/>
        <end position="357"/>
    </location>
</feature>
<evidence type="ECO:0000313" key="3">
    <source>
        <dbReference type="Proteomes" id="UP001176059"/>
    </source>
</evidence>
<dbReference type="Proteomes" id="UP001176059">
    <property type="component" value="Unassembled WGS sequence"/>
</dbReference>
<dbReference type="AlphaFoldDB" id="A0AA38N4D3"/>
<proteinExistence type="predicted"/>